<proteinExistence type="predicted"/>
<dbReference type="EMBL" id="KN847497">
    <property type="protein sequence ID" value="KIW12917.1"/>
    <property type="molecule type" value="Genomic_DNA"/>
</dbReference>
<dbReference type="Proteomes" id="UP000053328">
    <property type="component" value="Unassembled WGS sequence"/>
</dbReference>
<dbReference type="AlphaFoldDB" id="A0A0D1ZJ93"/>
<name>A0A0D1ZJ93_9EURO</name>
<sequence>MVKMGRPTVKTSATLYILILNLVLISNLAAALPHAGRGRLQLGDAIGTYLPTAKLSPADLSFAPQPQYITLTPPIRRLEHQQEAEVAALPLIGEKACGRGTVNGRTEKQTLIEDWRAWRLQFGLQTMRRSCRMEKRGCARIRKMR</sequence>
<reference evidence="1 2" key="1">
    <citation type="submission" date="2015-01" db="EMBL/GenBank/DDBJ databases">
        <title>The Genome Sequence of Exophiala spinifera CBS89968.</title>
        <authorList>
            <consortium name="The Broad Institute Genomics Platform"/>
            <person name="Cuomo C."/>
            <person name="de Hoog S."/>
            <person name="Gorbushina A."/>
            <person name="Stielow B."/>
            <person name="Teixiera M."/>
            <person name="Abouelleil A."/>
            <person name="Chapman S.B."/>
            <person name="Priest M."/>
            <person name="Young S.K."/>
            <person name="Wortman J."/>
            <person name="Nusbaum C."/>
            <person name="Birren B."/>
        </authorList>
    </citation>
    <scope>NUCLEOTIDE SEQUENCE [LARGE SCALE GENOMIC DNA]</scope>
    <source>
        <strain evidence="1 2">CBS 89968</strain>
    </source>
</reference>
<protein>
    <submittedName>
        <fullName evidence="1">Uncharacterized protein</fullName>
    </submittedName>
</protein>
<accession>A0A0D1ZJ93</accession>
<keyword evidence="2" id="KW-1185">Reference proteome</keyword>
<dbReference type="VEuPathDB" id="FungiDB:PV08_08104"/>
<dbReference type="OrthoDB" id="10360149at2759"/>
<evidence type="ECO:0000313" key="2">
    <source>
        <dbReference type="Proteomes" id="UP000053328"/>
    </source>
</evidence>
<dbReference type="RefSeq" id="XP_016233133.1">
    <property type="nucleotide sequence ID" value="XM_016382430.1"/>
</dbReference>
<organism evidence="1 2">
    <name type="scientific">Exophiala spinifera</name>
    <dbReference type="NCBI Taxonomy" id="91928"/>
    <lineage>
        <taxon>Eukaryota</taxon>
        <taxon>Fungi</taxon>
        <taxon>Dikarya</taxon>
        <taxon>Ascomycota</taxon>
        <taxon>Pezizomycotina</taxon>
        <taxon>Eurotiomycetes</taxon>
        <taxon>Chaetothyriomycetidae</taxon>
        <taxon>Chaetothyriales</taxon>
        <taxon>Herpotrichiellaceae</taxon>
        <taxon>Exophiala</taxon>
    </lineage>
</organism>
<evidence type="ECO:0000313" key="1">
    <source>
        <dbReference type="EMBL" id="KIW12917.1"/>
    </source>
</evidence>
<dbReference type="HOGENOM" id="CLU_1786857_0_0_1"/>
<dbReference type="GeneID" id="27335187"/>
<gene>
    <name evidence="1" type="ORF">PV08_08104</name>
</gene>